<dbReference type="EMBL" id="JYNY01000222">
    <property type="protein sequence ID" value="KJJ85095.1"/>
    <property type="molecule type" value="Genomic_DNA"/>
</dbReference>
<dbReference type="InterPro" id="IPR029062">
    <property type="entry name" value="Class_I_gatase-like"/>
</dbReference>
<organism evidence="4 5">
    <name type="scientific">Candidatus Omnitrophus magneticus</name>
    <dbReference type="NCBI Taxonomy" id="1609969"/>
    <lineage>
        <taxon>Bacteria</taxon>
        <taxon>Pseudomonadati</taxon>
        <taxon>Candidatus Omnitrophota</taxon>
        <taxon>Candidatus Omnitrophus</taxon>
    </lineage>
</organism>
<gene>
    <name evidence="4" type="ORF">OMAG_001059</name>
</gene>
<evidence type="ECO:0000259" key="3">
    <source>
        <dbReference type="Pfam" id="PF01965"/>
    </source>
</evidence>
<evidence type="ECO:0000256" key="2">
    <source>
        <dbReference type="SAM" id="Phobius"/>
    </source>
</evidence>
<dbReference type="Pfam" id="PF01965">
    <property type="entry name" value="DJ-1_PfpI"/>
    <property type="match status" value="1"/>
</dbReference>
<comment type="caution">
    <text evidence="4">The sequence shown here is derived from an EMBL/GenBank/DDBJ whole genome shotgun (WGS) entry which is preliminary data.</text>
</comment>
<dbReference type="CDD" id="cd03135">
    <property type="entry name" value="GATase1_DJ-1"/>
    <property type="match status" value="1"/>
</dbReference>
<feature type="transmembrane region" description="Helical" evidence="2">
    <location>
        <begin position="99"/>
        <end position="117"/>
    </location>
</feature>
<dbReference type="PANTHER" id="PTHR48094">
    <property type="entry name" value="PROTEIN/NUCLEIC ACID DEGLYCASE DJ-1-RELATED"/>
    <property type="match status" value="1"/>
</dbReference>
<dbReference type="GO" id="GO:0005737">
    <property type="term" value="C:cytoplasm"/>
    <property type="evidence" value="ECO:0007669"/>
    <property type="project" value="TreeGrafter"/>
</dbReference>
<keyword evidence="5" id="KW-1185">Reference proteome</keyword>
<dbReference type="InterPro" id="IPR002818">
    <property type="entry name" value="DJ-1/PfpI"/>
</dbReference>
<evidence type="ECO:0000256" key="1">
    <source>
        <dbReference type="ARBA" id="ARBA00022737"/>
    </source>
</evidence>
<dbReference type="NCBIfam" id="TIGR01383">
    <property type="entry name" value="not_thiJ"/>
    <property type="match status" value="1"/>
</dbReference>
<dbReference type="InterPro" id="IPR050325">
    <property type="entry name" value="Prot/Nucl_acid_deglycase"/>
</dbReference>
<keyword evidence="2" id="KW-0472">Membrane</keyword>
<evidence type="ECO:0000313" key="5">
    <source>
        <dbReference type="Proteomes" id="UP000033428"/>
    </source>
</evidence>
<dbReference type="Gene3D" id="3.40.50.880">
    <property type="match status" value="1"/>
</dbReference>
<dbReference type="PANTHER" id="PTHR48094:SF12">
    <property type="entry name" value="PARKINSON DISEASE PROTEIN 7 HOMOLOG"/>
    <property type="match status" value="1"/>
</dbReference>
<accession>A0A0F0CUH5</accession>
<dbReference type="FunFam" id="3.40.50.880:FF:000015">
    <property type="entry name" value="Protein DJ-1 homolog C"/>
    <property type="match status" value="1"/>
</dbReference>
<dbReference type="Proteomes" id="UP000033428">
    <property type="component" value="Unassembled WGS sequence"/>
</dbReference>
<name>A0A0F0CUH5_9BACT</name>
<feature type="domain" description="DJ-1/PfpI" evidence="3">
    <location>
        <begin position="5"/>
        <end position="168"/>
    </location>
</feature>
<keyword evidence="2" id="KW-1133">Transmembrane helix</keyword>
<protein>
    <submittedName>
        <fullName evidence="4">DJ-1 family protein</fullName>
    </submittedName>
</protein>
<dbReference type="InterPro" id="IPR006287">
    <property type="entry name" value="DJ-1"/>
</dbReference>
<sequence length="186" mass="19788">MASKKEVLIVLADGFEEVEAITPIDVLRRGGVNVVISGLNGQMVTSSRKITIKADIAFNDYNGDPDVLILPGGMPGTENLAKSVKLKDMIKKMNSKKKIIAAICAAPAIILAPLGILDNKRATCYPGMEENFSSLVKFGEEKVVRDGNIITSRGPATASNFALLILEQLAGKEVASVIAQGMLFAE</sequence>
<proteinExistence type="predicted"/>
<keyword evidence="1" id="KW-0677">Repeat</keyword>
<reference evidence="4 5" key="1">
    <citation type="submission" date="2015-02" db="EMBL/GenBank/DDBJ databases">
        <title>Single-cell genomics of uncultivated deep-branching MTB reveals a conserved set of magnetosome genes.</title>
        <authorList>
            <person name="Kolinko S."/>
            <person name="Richter M."/>
            <person name="Glockner F.O."/>
            <person name="Brachmann A."/>
            <person name="Schuler D."/>
        </authorList>
    </citation>
    <scope>NUCLEOTIDE SEQUENCE [LARGE SCALE GENOMIC DNA]</scope>
    <source>
        <strain evidence="4">SKK-01</strain>
    </source>
</reference>
<dbReference type="SUPFAM" id="SSF52317">
    <property type="entry name" value="Class I glutamine amidotransferase-like"/>
    <property type="match status" value="1"/>
</dbReference>
<dbReference type="AlphaFoldDB" id="A0A0F0CUH5"/>
<keyword evidence="2" id="KW-0812">Transmembrane</keyword>
<evidence type="ECO:0000313" key="4">
    <source>
        <dbReference type="EMBL" id="KJJ85095.1"/>
    </source>
</evidence>